<dbReference type="Proteomes" id="UP001589865">
    <property type="component" value="Unassembled WGS sequence"/>
</dbReference>
<dbReference type="EMBL" id="JBHLUN010000017">
    <property type="protein sequence ID" value="MFC0410780.1"/>
    <property type="molecule type" value="Genomic_DNA"/>
</dbReference>
<dbReference type="NCBIfam" id="NF004406">
    <property type="entry name" value="PRK05758.3-2"/>
    <property type="match status" value="1"/>
</dbReference>
<dbReference type="InterPro" id="IPR020781">
    <property type="entry name" value="ATPase_OSCP/d_CS"/>
</dbReference>
<dbReference type="SUPFAM" id="SSF47928">
    <property type="entry name" value="N-terminal domain of the delta subunit of the F1F0-ATP synthase"/>
    <property type="match status" value="1"/>
</dbReference>
<accession>A0ABV6JZ93</accession>
<evidence type="ECO:0000256" key="5">
    <source>
        <dbReference type="ARBA" id="ARBA00023136"/>
    </source>
</evidence>
<dbReference type="InterPro" id="IPR000711">
    <property type="entry name" value="ATPase_OSCP/dsu"/>
</dbReference>
<gene>
    <name evidence="8" type="primary">atpH</name>
    <name evidence="9" type="ORF">ACFFGY_21235</name>
</gene>
<dbReference type="Gene3D" id="1.10.520.20">
    <property type="entry name" value="N-terminal domain of the delta subunit of the F1F0-ATP synthase"/>
    <property type="match status" value="1"/>
</dbReference>
<reference evidence="9 10" key="1">
    <citation type="submission" date="2024-09" db="EMBL/GenBank/DDBJ databases">
        <authorList>
            <person name="Sun Q."/>
            <person name="Mori K."/>
        </authorList>
    </citation>
    <scope>NUCLEOTIDE SEQUENCE [LARGE SCALE GENOMIC DNA]</scope>
    <source>
        <strain evidence="9 10">TBRC 5777</strain>
    </source>
</reference>
<keyword evidence="7 8" id="KW-0066">ATP synthesis</keyword>
<keyword evidence="2 8" id="KW-0813">Transport</keyword>
<dbReference type="NCBIfam" id="TIGR01145">
    <property type="entry name" value="ATP_synt_delta"/>
    <property type="match status" value="1"/>
</dbReference>
<evidence type="ECO:0000313" key="10">
    <source>
        <dbReference type="Proteomes" id="UP001589865"/>
    </source>
</evidence>
<evidence type="ECO:0000256" key="8">
    <source>
        <dbReference type="HAMAP-Rule" id="MF_01416"/>
    </source>
</evidence>
<evidence type="ECO:0000256" key="1">
    <source>
        <dbReference type="ARBA" id="ARBA00004370"/>
    </source>
</evidence>
<evidence type="ECO:0000256" key="7">
    <source>
        <dbReference type="ARBA" id="ARBA00023310"/>
    </source>
</evidence>
<comment type="function">
    <text evidence="8">This protein is part of the stalk that links CF(0) to CF(1). It either transmits conformational changes from CF(0) to CF(1) or is implicated in proton conduction.</text>
</comment>
<dbReference type="PRINTS" id="PR00125">
    <property type="entry name" value="ATPASEDELTA"/>
</dbReference>
<comment type="caution">
    <text evidence="9">The sequence shown here is derived from an EMBL/GenBank/DDBJ whole genome shotgun (WGS) entry which is preliminary data.</text>
</comment>
<keyword evidence="5 8" id="KW-0472">Membrane</keyword>
<keyword evidence="4 8" id="KW-0406">Ion transport</keyword>
<evidence type="ECO:0000256" key="6">
    <source>
        <dbReference type="ARBA" id="ARBA00023196"/>
    </source>
</evidence>
<evidence type="ECO:0000256" key="2">
    <source>
        <dbReference type="ARBA" id="ARBA00022448"/>
    </source>
</evidence>
<dbReference type="PANTHER" id="PTHR11910">
    <property type="entry name" value="ATP SYNTHASE DELTA CHAIN"/>
    <property type="match status" value="1"/>
</dbReference>
<keyword evidence="10" id="KW-1185">Reference proteome</keyword>
<keyword evidence="6 8" id="KW-0139">CF(1)</keyword>
<dbReference type="HAMAP" id="MF_01416">
    <property type="entry name" value="ATP_synth_delta_bact"/>
    <property type="match status" value="1"/>
</dbReference>
<name>A0ABV6JZ93_9PROT</name>
<comment type="subcellular location">
    <subcellularLocation>
        <location evidence="8">Cell membrane</location>
        <topology evidence="8">Peripheral membrane protein</topology>
    </subcellularLocation>
    <subcellularLocation>
        <location evidence="1">Membrane</location>
    </subcellularLocation>
</comment>
<evidence type="ECO:0000256" key="3">
    <source>
        <dbReference type="ARBA" id="ARBA00022781"/>
    </source>
</evidence>
<evidence type="ECO:0000256" key="4">
    <source>
        <dbReference type="ARBA" id="ARBA00023065"/>
    </source>
</evidence>
<comment type="function">
    <text evidence="8">F(1)F(0) ATP synthase produces ATP from ADP in the presence of a proton or sodium gradient. F-type ATPases consist of two structural domains, F(1) containing the extramembraneous catalytic core and F(0) containing the membrane proton channel, linked together by a central stalk and a peripheral stalk. During catalysis, ATP synthesis in the catalytic domain of F(1) is coupled via a rotary mechanism of the central stalk subunits to proton translocation.</text>
</comment>
<dbReference type="InterPro" id="IPR026015">
    <property type="entry name" value="ATP_synth_OSCP/delta_N_sf"/>
</dbReference>
<proteinExistence type="inferred from homology"/>
<dbReference type="PROSITE" id="PS00389">
    <property type="entry name" value="ATPASE_DELTA"/>
    <property type="match status" value="1"/>
</dbReference>
<sequence length="193" mass="20774">MASDATTVSPDAPRATGLAQRYAQALLDLANERRTVDKVAADMETLLALWRDDDTFRAFVSDPRLDAASQMKGIFAVLDRAGVSGDVRNLVGVLVNNRRLAVLPTVATGFATLLAESRGQQTAEVTTAHPLSDTQRTQIAARLTEAGFGNVRLIETLDPSILGGMILRIGSRLYDTSIKSRLQRLSYAMKGAA</sequence>
<keyword evidence="8" id="KW-1003">Cell membrane</keyword>
<evidence type="ECO:0000313" key="9">
    <source>
        <dbReference type="EMBL" id="MFC0410780.1"/>
    </source>
</evidence>
<comment type="similarity">
    <text evidence="8">Belongs to the ATPase delta chain family.</text>
</comment>
<keyword evidence="3 8" id="KW-0375">Hydrogen ion transport</keyword>
<organism evidence="9 10">
    <name type="scientific">Roseomonas elaeocarpi</name>
    <dbReference type="NCBI Taxonomy" id="907779"/>
    <lineage>
        <taxon>Bacteria</taxon>
        <taxon>Pseudomonadati</taxon>
        <taxon>Pseudomonadota</taxon>
        <taxon>Alphaproteobacteria</taxon>
        <taxon>Acetobacterales</taxon>
        <taxon>Roseomonadaceae</taxon>
        <taxon>Roseomonas</taxon>
    </lineage>
</organism>
<dbReference type="RefSeq" id="WP_377046534.1">
    <property type="nucleotide sequence ID" value="NZ_JBHLUN010000017.1"/>
</dbReference>
<dbReference type="Pfam" id="PF00213">
    <property type="entry name" value="OSCP"/>
    <property type="match status" value="1"/>
</dbReference>
<protein>
    <recommendedName>
        <fullName evidence="8">ATP synthase subunit delta</fullName>
    </recommendedName>
    <alternativeName>
        <fullName evidence="8">ATP synthase F(1) sector subunit delta</fullName>
    </alternativeName>
    <alternativeName>
        <fullName evidence="8">F-type ATPase subunit delta</fullName>
        <shortName evidence="8">F-ATPase subunit delta</shortName>
    </alternativeName>
</protein>